<keyword evidence="1" id="KW-0238">DNA-binding</keyword>
<feature type="domain" description="HTH merR-type" evidence="2">
    <location>
        <begin position="1"/>
        <end position="68"/>
    </location>
</feature>
<proteinExistence type="predicted"/>
<evidence type="ECO:0000256" key="1">
    <source>
        <dbReference type="ARBA" id="ARBA00023125"/>
    </source>
</evidence>
<dbReference type="Pfam" id="PF13411">
    <property type="entry name" value="MerR_1"/>
    <property type="match status" value="1"/>
</dbReference>
<dbReference type="InterPro" id="IPR009061">
    <property type="entry name" value="DNA-bd_dom_put_sf"/>
</dbReference>
<dbReference type="GO" id="GO:0003700">
    <property type="term" value="F:DNA-binding transcription factor activity"/>
    <property type="evidence" value="ECO:0007669"/>
    <property type="project" value="InterPro"/>
</dbReference>
<dbReference type="PRINTS" id="PR00040">
    <property type="entry name" value="HTHMERR"/>
</dbReference>
<dbReference type="InterPro" id="IPR000551">
    <property type="entry name" value="MerR-type_HTH_dom"/>
</dbReference>
<dbReference type="InterPro" id="IPR047057">
    <property type="entry name" value="MerR_fam"/>
</dbReference>
<dbReference type="SMART" id="SM00422">
    <property type="entry name" value="HTH_MERR"/>
    <property type="match status" value="1"/>
</dbReference>
<protein>
    <submittedName>
        <fullName evidence="3">MerR family transcriptional regulator</fullName>
    </submittedName>
</protein>
<sequence length="131" mass="14332">MRIGEAAADLGVAAHVLRHWEECGVVVPDRTPAGHRSYDDEHLSRCRIVIACQGVGMSLAEIRQVLHRSAVGRAAVITERIAAIRRQTVALEAAERFLVHVADCRHDLMTRCPDCAEYAATPTHRGTASAR</sequence>
<evidence type="ECO:0000313" key="3">
    <source>
        <dbReference type="EMBL" id="QQB14410.1"/>
    </source>
</evidence>
<reference evidence="3 4" key="1">
    <citation type="submission" date="2020-12" db="EMBL/GenBank/DDBJ databases">
        <title>FDA dAtabase for Regulatory Grade micrObial Sequences (FDA-ARGOS): Supporting development and validation of Infectious Disease Dx tests.</title>
        <authorList>
            <person name="Sproer C."/>
            <person name="Gronow S."/>
            <person name="Severitt S."/>
            <person name="Schroder I."/>
            <person name="Tallon L."/>
            <person name="Sadzewicz L."/>
            <person name="Zhao X."/>
            <person name="Boylan J."/>
            <person name="Ott S."/>
            <person name="Bowen H."/>
            <person name="Vavikolanu K."/>
            <person name="Mehta A."/>
            <person name="Aluvathingal J."/>
            <person name="Nadendla S."/>
            <person name="Lowell S."/>
            <person name="Myers T."/>
            <person name="Yan Y."/>
            <person name="Sichtig H."/>
        </authorList>
    </citation>
    <scope>NUCLEOTIDE SEQUENCE [LARGE SCALE GENOMIC DNA]</scope>
    <source>
        <strain evidence="3 4">FDAARGOS_990</strain>
    </source>
</reference>
<evidence type="ECO:0000313" key="4">
    <source>
        <dbReference type="Proteomes" id="UP000595374"/>
    </source>
</evidence>
<dbReference type="RefSeq" id="WP_198499478.1">
    <property type="nucleotide sequence ID" value="NZ_CP065989.1"/>
</dbReference>
<evidence type="ECO:0000259" key="2">
    <source>
        <dbReference type="PROSITE" id="PS50937"/>
    </source>
</evidence>
<dbReference type="AlphaFoldDB" id="A0A7T3ZZE1"/>
<dbReference type="PANTHER" id="PTHR30204">
    <property type="entry name" value="REDOX-CYCLING DRUG-SENSING TRANSCRIPTIONAL ACTIVATOR SOXR"/>
    <property type="match status" value="1"/>
</dbReference>
<organism evidence="3 4">
    <name type="scientific">Brevibacterium casei</name>
    <dbReference type="NCBI Taxonomy" id="33889"/>
    <lineage>
        <taxon>Bacteria</taxon>
        <taxon>Bacillati</taxon>
        <taxon>Actinomycetota</taxon>
        <taxon>Actinomycetes</taxon>
        <taxon>Micrococcales</taxon>
        <taxon>Brevibacteriaceae</taxon>
        <taxon>Brevibacterium</taxon>
    </lineage>
</organism>
<name>A0A7T3ZZE1_9MICO</name>
<dbReference type="Proteomes" id="UP000595374">
    <property type="component" value="Chromosome"/>
</dbReference>
<dbReference type="PROSITE" id="PS50937">
    <property type="entry name" value="HTH_MERR_2"/>
    <property type="match status" value="1"/>
</dbReference>
<dbReference type="GO" id="GO:0003677">
    <property type="term" value="F:DNA binding"/>
    <property type="evidence" value="ECO:0007669"/>
    <property type="project" value="UniProtKB-KW"/>
</dbReference>
<accession>A0A7T3ZZE1</accession>
<dbReference type="Gene3D" id="1.10.1660.10">
    <property type="match status" value="1"/>
</dbReference>
<dbReference type="PANTHER" id="PTHR30204:SF93">
    <property type="entry name" value="HTH MERR-TYPE DOMAIN-CONTAINING PROTEIN"/>
    <property type="match status" value="1"/>
</dbReference>
<dbReference type="EMBL" id="CP065989">
    <property type="protein sequence ID" value="QQB14410.1"/>
    <property type="molecule type" value="Genomic_DNA"/>
</dbReference>
<dbReference type="PROSITE" id="PS00552">
    <property type="entry name" value="HTH_MERR_1"/>
    <property type="match status" value="1"/>
</dbReference>
<dbReference type="CDD" id="cd00592">
    <property type="entry name" value="HTH_MerR-like"/>
    <property type="match status" value="1"/>
</dbReference>
<dbReference type="SUPFAM" id="SSF46955">
    <property type="entry name" value="Putative DNA-binding domain"/>
    <property type="match status" value="1"/>
</dbReference>
<gene>
    <name evidence="3" type="ORF">I6H47_17030</name>
</gene>